<reference evidence="3" key="1">
    <citation type="journal article" date="2019" name="Int. J. Syst. Evol. Microbiol.">
        <title>The Global Catalogue of Microorganisms (GCM) 10K type strain sequencing project: providing services to taxonomists for standard genome sequencing and annotation.</title>
        <authorList>
            <consortium name="The Broad Institute Genomics Platform"/>
            <consortium name="The Broad Institute Genome Sequencing Center for Infectious Disease"/>
            <person name="Wu L."/>
            <person name="Ma J."/>
        </authorList>
    </citation>
    <scope>NUCLEOTIDE SEQUENCE [LARGE SCALE GENOMIC DNA]</scope>
    <source>
        <strain evidence="3">CCM 8653</strain>
    </source>
</reference>
<feature type="region of interest" description="Disordered" evidence="1">
    <location>
        <begin position="32"/>
        <end position="57"/>
    </location>
</feature>
<gene>
    <name evidence="2" type="ORF">GCM10007368_09790</name>
</gene>
<dbReference type="RefSeq" id="WP_188522553.1">
    <property type="nucleotide sequence ID" value="NZ_BMDG01000003.1"/>
</dbReference>
<dbReference type="Proteomes" id="UP000632535">
    <property type="component" value="Unassembled WGS sequence"/>
</dbReference>
<evidence type="ECO:0000256" key="1">
    <source>
        <dbReference type="SAM" id="MobiDB-lite"/>
    </source>
</evidence>
<evidence type="ECO:0008006" key="4">
    <source>
        <dbReference type="Google" id="ProtNLM"/>
    </source>
</evidence>
<accession>A0ABQ2B5X4</accession>
<proteinExistence type="predicted"/>
<comment type="caution">
    <text evidence="2">The sequence shown here is derived from an EMBL/GenBank/DDBJ whole genome shotgun (WGS) entry which is preliminary data.</text>
</comment>
<dbReference type="Pfam" id="PF14117">
    <property type="entry name" value="DUF4287"/>
    <property type="match status" value="1"/>
</dbReference>
<dbReference type="InterPro" id="IPR025629">
    <property type="entry name" value="DUF4287"/>
</dbReference>
<evidence type="ECO:0000313" key="2">
    <source>
        <dbReference type="EMBL" id="GGI06163.1"/>
    </source>
</evidence>
<keyword evidence="3" id="KW-1185">Reference proteome</keyword>
<protein>
    <recommendedName>
        <fullName evidence="4">DUF4287 domain-containing protein</fullName>
    </recommendedName>
</protein>
<evidence type="ECO:0000313" key="3">
    <source>
        <dbReference type="Proteomes" id="UP000632535"/>
    </source>
</evidence>
<name>A0ABQ2B5X4_9MICO</name>
<dbReference type="EMBL" id="BMDG01000003">
    <property type="protein sequence ID" value="GGI06163.1"/>
    <property type="molecule type" value="Genomic_DNA"/>
</dbReference>
<organism evidence="2 3">
    <name type="scientific">Isoptericola cucumis</name>
    <dbReference type="NCBI Taxonomy" id="1776856"/>
    <lineage>
        <taxon>Bacteria</taxon>
        <taxon>Bacillati</taxon>
        <taxon>Actinomycetota</taxon>
        <taxon>Actinomycetes</taxon>
        <taxon>Micrococcales</taxon>
        <taxon>Promicromonosporaceae</taxon>
        <taxon>Isoptericola</taxon>
    </lineage>
</organism>
<sequence length="224" mass="24281">MTKHETFKKRVRERMARTGEKYGAARRALLARASSPTDGADPGWVSPPDVSDDAIRSNTGHGWDEWVALIDAGPGRAAGHTAIAAWVGEQHDVPGWWAQSVAVGYERITGLRVPGQRPDGTFSVSRSKLVDLDPDVLRKLLDDDADRTDLVPGLTLTPRSRPGVKSPRFGVSDDDGQHGVLLVSMDAAGPRVRLTATHEKLASAAEAEQWKAYWGEWLEALAAS</sequence>